<dbReference type="GO" id="GO:0004475">
    <property type="term" value="F:mannose-1-phosphate guanylyltransferase (GTP) activity"/>
    <property type="evidence" value="ECO:0007669"/>
    <property type="project" value="TreeGrafter"/>
</dbReference>
<evidence type="ECO:0000259" key="1">
    <source>
        <dbReference type="Pfam" id="PF00483"/>
    </source>
</evidence>
<name>A0A1F7X2Y2_9BACT</name>
<dbReference type="PANTHER" id="PTHR46390:SF1">
    <property type="entry name" value="MANNOSE-1-PHOSPHATE GUANYLYLTRANSFERASE"/>
    <property type="match status" value="1"/>
</dbReference>
<evidence type="ECO:0000259" key="2">
    <source>
        <dbReference type="Pfam" id="PF22640"/>
    </source>
</evidence>
<dbReference type="GO" id="GO:0009298">
    <property type="term" value="P:GDP-mannose biosynthetic process"/>
    <property type="evidence" value="ECO:0007669"/>
    <property type="project" value="TreeGrafter"/>
</dbReference>
<evidence type="ECO:0000313" key="3">
    <source>
        <dbReference type="EMBL" id="OGM09347.1"/>
    </source>
</evidence>
<feature type="domain" description="Nucleotidyl transferase" evidence="1">
    <location>
        <begin position="2"/>
        <end position="285"/>
    </location>
</feature>
<dbReference type="STRING" id="1802479.A2Y68_00035"/>
<dbReference type="Pfam" id="PF22640">
    <property type="entry name" value="ManC_GMP_beta-helix"/>
    <property type="match status" value="1"/>
</dbReference>
<dbReference type="InterPro" id="IPR054566">
    <property type="entry name" value="ManC/GMP-like_b-helix"/>
</dbReference>
<dbReference type="AlphaFoldDB" id="A0A1F7X2Y2"/>
<protein>
    <submittedName>
        <fullName evidence="3">Uncharacterized protein</fullName>
    </submittedName>
</protein>
<dbReference type="InterPro" id="IPR029044">
    <property type="entry name" value="Nucleotide-diphossugar_trans"/>
</dbReference>
<dbReference type="EMBL" id="MGFR01000005">
    <property type="protein sequence ID" value="OGM09347.1"/>
    <property type="molecule type" value="Genomic_DNA"/>
</dbReference>
<organism evidence="3 4">
    <name type="scientific">Candidatus Woesebacteria bacterium RBG_13_46_13</name>
    <dbReference type="NCBI Taxonomy" id="1802479"/>
    <lineage>
        <taxon>Bacteria</taxon>
        <taxon>Candidatus Woeseibacteriota</taxon>
    </lineage>
</organism>
<dbReference type="InterPro" id="IPR005835">
    <property type="entry name" value="NTP_transferase_dom"/>
</dbReference>
<proteinExistence type="predicted"/>
<dbReference type="Gene3D" id="3.90.550.10">
    <property type="entry name" value="Spore Coat Polysaccharide Biosynthesis Protein SpsA, Chain A"/>
    <property type="match status" value="1"/>
</dbReference>
<sequence>MKVVIFCGGFGTRMWPISRKSLPKQFYPIIKGKSFFEITFSRFRKVFEPEDIYVSTEARYVKFIRKQAPSIPLKNIIAEPERKDNLAAIGLATAVIHKHSPNEVMLISWSDHLINQEDEFLRAFKTAGEYAGETGLIVSVDEEPKYPNVHLGYVKLGETVDEYKGLRIVRITKHIEKPDLETAKGFLRSGGYLQNTGYRAWRTDIMLGYFEKYAAEMYKGLMVITDHLTDKNYETFLYREYHKFQKDSIETGIFEKLPNNVRATIPVSVGWEDSGTWELLYRALRVNENENVLEGGAELQHIESSGNLIIGPKGKLIGLIGLSGVVVIDTPDGLLVSNISTTDKVKELFKTLEKTKPELVE</sequence>
<dbReference type="PANTHER" id="PTHR46390">
    <property type="entry name" value="MANNOSE-1-PHOSPHATE GUANYLYLTRANSFERASE"/>
    <property type="match status" value="1"/>
</dbReference>
<dbReference type="SUPFAM" id="SSF159283">
    <property type="entry name" value="Guanosine diphospho-D-mannose pyrophosphorylase/mannose-6-phosphate isomerase linker domain"/>
    <property type="match status" value="1"/>
</dbReference>
<reference evidence="3 4" key="1">
    <citation type="journal article" date="2016" name="Nat. Commun.">
        <title>Thousands of microbial genomes shed light on interconnected biogeochemical processes in an aquifer system.</title>
        <authorList>
            <person name="Anantharaman K."/>
            <person name="Brown C.T."/>
            <person name="Hug L.A."/>
            <person name="Sharon I."/>
            <person name="Castelle C.J."/>
            <person name="Probst A.J."/>
            <person name="Thomas B.C."/>
            <person name="Singh A."/>
            <person name="Wilkins M.J."/>
            <person name="Karaoz U."/>
            <person name="Brodie E.L."/>
            <person name="Williams K.H."/>
            <person name="Hubbard S.S."/>
            <person name="Banfield J.F."/>
        </authorList>
    </citation>
    <scope>NUCLEOTIDE SEQUENCE [LARGE SCALE GENOMIC DNA]</scope>
</reference>
<dbReference type="Pfam" id="PF00483">
    <property type="entry name" value="NTP_transferase"/>
    <property type="match status" value="1"/>
</dbReference>
<dbReference type="InterPro" id="IPR051161">
    <property type="entry name" value="Mannose-6P_isomerase_type2"/>
</dbReference>
<dbReference type="Proteomes" id="UP000176778">
    <property type="component" value="Unassembled WGS sequence"/>
</dbReference>
<feature type="domain" description="MannoseP isomerase/GMP-like beta-helix" evidence="2">
    <location>
        <begin position="302"/>
        <end position="352"/>
    </location>
</feature>
<dbReference type="SUPFAM" id="SSF53448">
    <property type="entry name" value="Nucleotide-diphospho-sugar transferases"/>
    <property type="match status" value="1"/>
</dbReference>
<comment type="caution">
    <text evidence="3">The sequence shown here is derived from an EMBL/GenBank/DDBJ whole genome shotgun (WGS) entry which is preliminary data.</text>
</comment>
<evidence type="ECO:0000313" key="4">
    <source>
        <dbReference type="Proteomes" id="UP000176778"/>
    </source>
</evidence>
<accession>A0A1F7X2Y2</accession>
<gene>
    <name evidence="3" type="ORF">A2Y68_00035</name>
</gene>